<evidence type="ECO:0000259" key="1">
    <source>
        <dbReference type="Pfam" id="PF08818"/>
    </source>
</evidence>
<keyword evidence="3" id="KW-1185">Reference proteome</keyword>
<evidence type="ECO:0000313" key="3">
    <source>
        <dbReference type="Proteomes" id="UP001595836"/>
    </source>
</evidence>
<sequence>MSDTPLPLPRLSAPAARALAAAGITDLRQLDGRAEGEVLALHGLGPAQLGVLRDALAGVGLAFTDPVARPRPTGRNDNTTLAASGGSPRAWIEGLPTARRVEYGLRLLELFGEEPVLWGPSMVGYGHHHYVYDSGREGDSFRVGFSPRASALSLYGILPDDPAILGRLGPHRTGKGCLYLTRLARIDEQVLRAMIAAGWARGGEH</sequence>
<dbReference type="InterPro" id="IPR014922">
    <property type="entry name" value="YdhG-like"/>
</dbReference>
<dbReference type="RefSeq" id="WP_344988823.1">
    <property type="nucleotide sequence ID" value="NZ_BAABCD010000006.1"/>
</dbReference>
<dbReference type="Pfam" id="PF08818">
    <property type="entry name" value="DUF1801"/>
    <property type="match status" value="1"/>
</dbReference>
<organism evidence="2 3">
    <name type="scientific">Dietzia aurantiaca</name>
    <dbReference type="NCBI Taxonomy" id="983873"/>
    <lineage>
        <taxon>Bacteria</taxon>
        <taxon>Bacillati</taxon>
        <taxon>Actinomycetota</taxon>
        <taxon>Actinomycetes</taxon>
        <taxon>Mycobacteriales</taxon>
        <taxon>Dietziaceae</taxon>
        <taxon>Dietzia</taxon>
    </lineage>
</organism>
<feature type="domain" description="YdhG-like" evidence="1">
    <location>
        <begin position="115"/>
        <end position="196"/>
    </location>
</feature>
<protein>
    <submittedName>
        <fullName evidence="2">DUF1801 domain-containing protein</fullName>
    </submittedName>
</protein>
<accession>A0ABV9PRE0</accession>
<name>A0ABV9PRE0_9ACTN</name>
<evidence type="ECO:0000313" key="2">
    <source>
        <dbReference type="EMBL" id="MFC4754048.1"/>
    </source>
</evidence>
<dbReference type="SUPFAM" id="SSF47789">
    <property type="entry name" value="C-terminal domain of RNA polymerase alpha subunit"/>
    <property type="match status" value="1"/>
</dbReference>
<dbReference type="EMBL" id="JBHSHP010000009">
    <property type="protein sequence ID" value="MFC4754048.1"/>
    <property type="molecule type" value="Genomic_DNA"/>
</dbReference>
<dbReference type="Proteomes" id="UP001595836">
    <property type="component" value="Unassembled WGS sequence"/>
</dbReference>
<comment type="caution">
    <text evidence="2">The sequence shown here is derived from an EMBL/GenBank/DDBJ whole genome shotgun (WGS) entry which is preliminary data.</text>
</comment>
<gene>
    <name evidence="2" type="ORF">ACFO7U_04530</name>
</gene>
<proteinExistence type="predicted"/>
<reference evidence="3" key="1">
    <citation type="journal article" date="2019" name="Int. J. Syst. Evol. Microbiol.">
        <title>The Global Catalogue of Microorganisms (GCM) 10K type strain sequencing project: providing services to taxonomists for standard genome sequencing and annotation.</title>
        <authorList>
            <consortium name="The Broad Institute Genomics Platform"/>
            <consortium name="The Broad Institute Genome Sequencing Center for Infectious Disease"/>
            <person name="Wu L."/>
            <person name="Ma J."/>
        </authorList>
    </citation>
    <scope>NUCLEOTIDE SEQUENCE [LARGE SCALE GENOMIC DNA]</scope>
    <source>
        <strain evidence="3">JCM 11882</strain>
    </source>
</reference>